<evidence type="ECO:0000256" key="2">
    <source>
        <dbReference type="SAM" id="Phobius"/>
    </source>
</evidence>
<dbReference type="GO" id="GO:0005975">
    <property type="term" value="P:carbohydrate metabolic process"/>
    <property type="evidence" value="ECO:0007669"/>
    <property type="project" value="TreeGrafter"/>
</dbReference>
<dbReference type="PANTHER" id="PTHR22901:SF0">
    <property type="entry name" value="SIALATE O-ACETYLESTERASE"/>
    <property type="match status" value="1"/>
</dbReference>
<keyword evidence="1" id="KW-0378">Hydrolase</keyword>
<dbReference type="OrthoDB" id="9816001at2"/>
<dbReference type="AlphaFoldDB" id="A0A1V9FZG1"/>
<dbReference type="InterPro" id="IPR036514">
    <property type="entry name" value="SGNH_hydro_sf"/>
</dbReference>
<dbReference type="Gene3D" id="2.60.40.10">
    <property type="entry name" value="Immunoglobulins"/>
    <property type="match status" value="1"/>
</dbReference>
<dbReference type="Proteomes" id="UP000192796">
    <property type="component" value="Unassembled WGS sequence"/>
</dbReference>
<name>A0A1V9FZG1_9BACT</name>
<proteinExistence type="predicted"/>
<dbReference type="InterPro" id="IPR005181">
    <property type="entry name" value="SASA"/>
</dbReference>
<dbReference type="PANTHER" id="PTHR22901">
    <property type="entry name" value="SIALATE O-ACETYLESTERASE"/>
    <property type="match status" value="1"/>
</dbReference>
<evidence type="ECO:0000259" key="3">
    <source>
        <dbReference type="Pfam" id="PF03629"/>
    </source>
</evidence>
<accession>A0A1V9FZG1</accession>
<dbReference type="GO" id="GO:0001681">
    <property type="term" value="F:sialate O-acetylesterase activity"/>
    <property type="evidence" value="ECO:0007669"/>
    <property type="project" value="InterPro"/>
</dbReference>
<comment type="caution">
    <text evidence="4">The sequence shown here is derived from an EMBL/GenBank/DDBJ whole genome shotgun (WGS) entry which is preliminary data.</text>
</comment>
<keyword evidence="2" id="KW-0472">Membrane</keyword>
<feature type="domain" description="Sialate O-acetylesterase" evidence="3">
    <location>
        <begin position="114"/>
        <end position="225"/>
    </location>
</feature>
<protein>
    <submittedName>
        <fullName evidence="4">9-O-acetylesterase</fullName>
    </submittedName>
</protein>
<evidence type="ECO:0000313" key="5">
    <source>
        <dbReference type="Proteomes" id="UP000192796"/>
    </source>
</evidence>
<evidence type="ECO:0000256" key="1">
    <source>
        <dbReference type="ARBA" id="ARBA00022801"/>
    </source>
</evidence>
<dbReference type="STRING" id="1703345.A3860_22510"/>
<keyword evidence="2" id="KW-0812">Transmembrane</keyword>
<dbReference type="InterPro" id="IPR039329">
    <property type="entry name" value="SIAE"/>
</dbReference>
<organism evidence="4 5">
    <name type="scientific">Niastella vici</name>
    <dbReference type="NCBI Taxonomy" id="1703345"/>
    <lineage>
        <taxon>Bacteria</taxon>
        <taxon>Pseudomonadati</taxon>
        <taxon>Bacteroidota</taxon>
        <taxon>Chitinophagia</taxon>
        <taxon>Chitinophagales</taxon>
        <taxon>Chitinophagaceae</taxon>
        <taxon>Niastella</taxon>
    </lineage>
</organism>
<reference evidence="4 5" key="1">
    <citation type="submission" date="2016-03" db="EMBL/GenBank/DDBJ databases">
        <title>Niastella vici sp. nov., isolated from farmland soil.</title>
        <authorList>
            <person name="Chen L."/>
            <person name="Wang D."/>
            <person name="Yang S."/>
            <person name="Wang G."/>
        </authorList>
    </citation>
    <scope>NUCLEOTIDE SEQUENCE [LARGE SCALE GENOMIC DNA]</scope>
    <source>
        <strain evidence="4 5">DJ57</strain>
    </source>
</reference>
<dbReference type="Pfam" id="PF03629">
    <property type="entry name" value="SASA"/>
    <property type="match status" value="2"/>
</dbReference>
<dbReference type="EMBL" id="LVYD01000044">
    <property type="protein sequence ID" value="OQP63720.1"/>
    <property type="molecule type" value="Genomic_DNA"/>
</dbReference>
<gene>
    <name evidence="4" type="ORF">A3860_22510</name>
</gene>
<evidence type="ECO:0000313" key="4">
    <source>
        <dbReference type="EMBL" id="OQP63720.1"/>
    </source>
</evidence>
<dbReference type="RefSeq" id="WP_081147377.1">
    <property type="nucleotide sequence ID" value="NZ_LVYD01000044.1"/>
</dbReference>
<keyword evidence="2" id="KW-1133">Transmembrane helix</keyword>
<feature type="transmembrane region" description="Helical" evidence="2">
    <location>
        <begin position="12"/>
        <end position="28"/>
    </location>
</feature>
<dbReference type="InterPro" id="IPR013783">
    <property type="entry name" value="Ig-like_fold"/>
</dbReference>
<dbReference type="Gene3D" id="2.60.120.260">
    <property type="entry name" value="Galactose-binding domain-like"/>
    <property type="match status" value="1"/>
</dbReference>
<dbReference type="Gene3D" id="3.40.50.1110">
    <property type="entry name" value="SGNH hydrolase"/>
    <property type="match status" value="1"/>
</dbReference>
<keyword evidence="5" id="KW-1185">Reference proteome</keyword>
<dbReference type="SUPFAM" id="SSF52266">
    <property type="entry name" value="SGNH hydrolase"/>
    <property type="match status" value="1"/>
</dbReference>
<sequence>MKREKRYLPARLLAKYALYAVVTFFVYIDVPAQVRLPRVIRDSMVLQRDARVRCWGWSAPGEKVSIRFNGKTYKTKASADGKWQVWLPPMKAGGPYTMDIDASNHLRLNDVLVGDVWICSGQSNMVHQMALHSERYAAEIASANNPQIRHFWIPTMTDLQQPHDDLPAGSWKSANPQDVRDFSAVAYFFAKAIYDKYHVPIGLINASVGGSPIQAWTSEEGLAAFPNITATIQKNKDSSYTSSFNRHGGASANSYSKPVDKGFSAIPQWYDTTYVPTHWRPITVPGYWEDQGVRDLDGAVWYRKEVEIPASMTGMPARLVLGRIVDADVVYLNGKQVGNTTYMYPQRRYVLPAGALKPGKNLLVVRITNNGGKGGFVPDKPYCITTGNDTIDLKGTWWYKVGEVAVPAQMNRFSGFSAQNSPSALYNAMLAPETKYTIKGILWYQGESNTGNPAEYGKLIPALIKDWRSKWGEGELPFLYVQLPNFSDVQYLPAESQWAATREAQLHALKVRNTGMAVTIDLGEWNDIHPDHKKEVGDRLALLAQKIAYGETMLVASGPLFESAKVTGDTIVVSFTNTGGGLITNDGEAPGEFAIAGADKKFVWAKATIEGNKVKVWNEAIASPLYVRYAWADNPDNPNLYNKEGLPASPFRTDH</sequence>
<feature type="domain" description="Sialate O-acetylesterase" evidence="3">
    <location>
        <begin position="424"/>
        <end position="541"/>
    </location>
</feature>
<dbReference type="InterPro" id="IPR008979">
    <property type="entry name" value="Galactose-bd-like_sf"/>
</dbReference>
<dbReference type="SUPFAM" id="SSF49785">
    <property type="entry name" value="Galactose-binding domain-like"/>
    <property type="match status" value="1"/>
</dbReference>